<sequence>MFSKIFLAATAATSVLAAPGGGDYNHDTPSVSCSTSICTSSSTYSAPTTIIESSTIYVPYTTYSESTYVETETLTKTETSYITTSTPYVTTIWQPVITSTVVEVPYESVCTSETSVPVVTSTASVCVETSTSEVAYTTEWVETQTVCTTATAEGNYGGWGAGAWGAKPTTKGGW</sequence>
<dbReference type="AlphaFoldDB" id="A0A4Z1P3M8"/>
<organism evidence="2 3">
    <name type="scientific">Venturia nashicola</name>
    <dbReference type="NCBI Taxonomy" id="86259"/>
    <lineage>
        <taxon>Eukaryota</taxon>
        <taxon>Fungi</taxon>
        <taxon>Dikarya</taxon>
        <taxon>Ascomycota</taxon>
        <taxon>Pezizomycotina</taxon>
        <taxon>Dothideomycetes</taxon>
        <taxon>Pleosporomycetidae</taxon>
        <taxon>Venturiales</taxon>
        <taxon>Venturiaceae</taxon>
        <taxon>Venturia</taxon>
    </lineage>
</organism>
<comment type="caution">
    <text evidence="2">The sequence shown here is derived from an EMBL/GenBank/DDBJ whole genome shotgun (WGS) entry which is preliminary data.</text>
</comment>
<evidence type="ECO:0000313" key="2">
    <source>
        <dbReference type="EMBL" id="TID18795.1"/>
    </source>
</evidence>
<evidence type="ECO:0000313" key="3">
    <source>
        <dbReference type="Proteomes" id="UP000298493"/>
    </source>
</evidence>
<feature type="signal peptide" evidence="1">
    <location>
        <begin position="1"/>
        <end position="17"/>
    </location>
</feature>
<evidence type="ECO:0000256" key="1">
    <source>
        <dbReference type="SAM" id="SignalP"/>
    </source>
</evidence>
<feature type="chain" id="PRO_5021332185" evidence="1">
    <location>
        <begin position="18"/>
        <end position="174"/>
    </location>
</feature>
<reference evidence="2 3" key="1">
    <citation type="submission" date="2019-04" db="EMBL/GenBank/DDBJ databases">
        <title>High contiguity whole genome sequence and gene annotation resource for two Venturia nashicola isolates.</title>
        <authorList>
            <person name="Prokchorchik M."/>
            <person name="Won K."/>
            <person name="Lee Y."/>
            <person name="Choi E.D."/>
            <person name="Segonzac C."/>
            <person name="Sohn K.H."/>
        </authorList>
    </citation>
    <scope>NUCLEOTIDE SEQUENCE [LARGE SCALE GENOMIC DNA]</scope>
    <source>
        <strain evidence="2 3">PRI2</strain>
    </source>
</reference>
<name>A0A4Z1P3M8_9PEZI</name>
<keyword evidence="1" id="KW-0732">Signal</keyword>
<gene>
    <name evidence="2" type="ORF">E6O75_ATG05916</name>
</gene>
<proteinExistence type="predicted"/>
<accession>A0A4Z1P3M8</accession>
<keyword evidence="3" id="KW-1185">Reference proteome</keyword>
<protein>
    <submittedName>
        <fullName evidence="2">Uncharacterized protein</fullName>
    </submittedName>
</protein>
<dbReference type="EMBL" id="SNSC02000013">
    <property type="protein sequence ID" value="TID18795.1"/>
    <property type="molecule type" value="Genomic_DNA"/>
</dbReference>
<dbReference type="Proteomes" id="UP000298493">
    <property type="component" value="Unassembled WGS sequence"/>
</dbReference>